<protein>
    <submittedName>
        <fullName evidence="1">Uncharacterized protein</fullName>
    </submittedName>
</protein>
<proteinExistence type="predicted"/>
<accession>A0A4R3VBT1</accession>
<dbReference type="EMBL" id="SMBU01000007">
    <property type="protein sequence ID" value="TCV00999.1"/>
    <property type="molecule type" value="Genomic_DNA"/>
</dbReference>
<keyword evidence="2" id="KW-1185">Reference proteome</keyword>
<gene>
    <name evidence="1" type="ORF">EV671_1007128</name>
</gene>
<comment type="caution">
    <text evidence="1">The sequence shown here is derived from an EMBL/GenBank/DDBJ whole genome shotgun (WGS) entry which is preliminary data.</text>
</comment>
<evidence type="ECO:0000313" key="2">
    <source>
        <dbReference type="Proteomes" id="UP000295110"/>
    </source>
</evidence>
<evidence type="ECO:0000313" key="1">
    <source>
        <dbReference type="EMBL" id="TCV00999.1"/>
    </source>
</evidence>
<name>A0A4R3VBT1_ROSSA</name>
<organism evidence="1 2">
    <name type="scientific">Roseateles saccharophilus</name>
    <name type="common">Pseudomonas saccharophila</name>
    <dbReference type="NCBI Taxonomy" id="304"/>
    <lineage>
        <taxon>Bacteria</taxon>
        <taxon>Pseudomonadati</taxon>
        <taxon>Pseudomonadota</taxon>
        <taxon>Betaproteobacteria</taxon>
        <taxon>Burkholderiales</taxon>
        <taxon>Sphaerotilaceae</taxon>
        <taxon>Roseateles</taxon>
    </lineage>
</organism>
<reference evidence="1 2" key="1">
    <citation type="submission" date="2019-03" db="EMBL/GenBank/DDBJ databases">
        <title>Genomic Encyclopedia of Type Strains, Phase IV (KMG-IV): sequencing the most valuable type-strain genomes for metagenomic binning, comparative biology and taxonomic classification.</title>
        <authorList>
            <person name="Goeker M."/>
        </authorList>
    </citation>
    <scope>NUCLEOTIDE SEQUENCE [LARGE SCALE GENOMIC DNA]</scope>
    <source>
        <strain evidence="1 2">DSM 654</strain>
    </source>
</reference>
<sequence length="33" mass="3337">MFTPARLRVAAALLASVLGFVVALTLPASGLLP</sequence>
<dbReference type="Proteomes" id="UP000295110">
    <property type="component" value="Unassembled WGS sequence"/>
</dbReference>
<dbReference type="AlphaFoldDB" id="A0A4R3VBT1"/>